<reference evidence="2" key="2">
    <citation type="submission" date="2020-09" db="EMBL/GenBank/DDBJ databases">
        <authorList>
            <person name="Sun Q."/>
            <person name="Ohkuma M."/>
        </authorList>
    </citation>
    <scope>NUCLEOTIDE SEQUENCE</scope>
    <source>
        <strain evidence="2">JCM 14719</strain>
    </source>
</reference>
<sequence>MNKREWARFAGVGVLTALALAAQGAWANGVSAPGSVDDPLVTKSYVDARINELRLSAPGGGASLAYTVVTLQPGDALIAKSSLELIIRSPGTVLPILNAYGEGLSDLTGGRDWRTTAALPRDHLFVVPRPDGRGIVASPANKSAVYVMVRGAYEIRQG</sequence>
<evidence type="ECO:0000313" key="3">
    <source>
        <dbReference type="Proteomes" id="UP000637720"/>
    </source>
</evidence>
<protein>
    <submittedName>
        <fullName evidence="2">Uncharacterized protein</fullName>
    </submittedName>
</protein>
<dbReference type="Proteomes" id="UP000637720">
    <property type="component" value="Unassembled WGS sequence"/>
</dbReference>
<name>A0A8J3FCX2_9BACI</name>
<dbReference type="AlphaFoldDB" id="A0A8J3FCX2"/>
<gene>
    <name evidence="2" type="ORF">GCM10007043_22740</name>
</gene>
<keyword evidence="1" id="KW-0732">Signal</keyword>
<accession>A0A8J3FCX2</accession>
<dbReference type="EMBL" id="BMOF01000072">
    <property type="protein sequence ID" value="GGK08112.1"/>
    <property type="molecule type" value="Genomic_DNA"/>
</dbReference>
<evidence type="ECO:0000256" key="1">
    <source>
        <dbReference type="SAM" id="SignalP"/>
    </source>
</evidence>
<keyword evidence="3" id="KW-1185">Reference proteome</keyword>
<evidence type="ECO:0000313" key="2">
    <source>
        <dbReference type="EMBL" id="GGK08112.1"/>
    </source>
</evidence>
<dbReference type="RefSeq" id="WP_188818172.1">
    <property type="nucleotide sequence ID" value="NZ_BMOF01000072.1"/>
</dbReference>
<comment type="caution">
    <text evidence="2">The sequence shown here is derived from an EMBL/GenBank/DDBJ whole genome shotgun (WGS) entry which is preliminary data.</text>
</comment>
<reference evidence="2" key="1">
    <citation type="journal article" date="2014" name="Int. J. Syst. Evol. Microbiol.">
        <title>Complete genome sequence of Corynebacterium casei LMG S-19264T (=DSM 44701T), isolated from a smear-ripened cheese.</title>
        <authorList>
            <consortium name="US DOE Joint Genome Institute (JGI-PGF)"/>
            <person name="Walter F."/>
            <person name="Albersmeier A."/>
            <person name="Kalinowski J."/>
            <person name="Ruckert C."/>
        </authorList>
    </citation>
    <scope>NUCLEOTIDE SEQUENCE</scope>
    <source>
        <strain evidence="2">JCM 14719</strain>
    </source>
</reference>
<feature type="signal peptide" evidence="1">
    <location>
        <begin position="1"/>
        <end position="27"/>
    </location>
</feature>
<feature type="chain" id="PRO_5035266820" evidence="1">
    <location>
        <begin position="28"/>
        <end position="158"/>
    </location>
</feature>
<organism evidence="2 3">
    <name type="scientific">Calditerricola satsumensis</name>
    <dbReference type="NCBI Taxonomy" id="373054"/>
    <lineage>
        <taxon>Bacteria</taxon>
        <taxon>Bacillati</taxon>
        <taxon>Bacillota</taxon>
        <taxon>Bacilli</taxon>
        <taxon>Bacillales</taxon>
        <taxon>Bacillaceae</taxon>
        <taxon>Calditerricola</taxon>
    </lineage>
</organism>
<proteinExistence type="predicted"/>